<dbReference type="GO" id="GO:0003677">
    <property type="term" value="F:DNA binding"/>
    <property type="evidence" value="ECO:0007669"/>
    <property type="project" value="UniProtKB-KW"/>
</dbReference>
<dbReference type="InterPro" id="IPR050707">
    <property type="entry name" value="HTH_MetabolicPath_Reg"/>
</dbReference>
<dbReference type="SUPFAM" id="SSF46785">
    <property type="entry name" value="Winged helix' DNA-binding domain"/>
    <property type="match status" value="1"/>
</dbReference>
<keyword evidence="1" id="KW-0805">Transcription regulation</keyword>
<dbReference type="InterPro" id="IPR005471">
    <property type="entry name" value="Tscrpt_reg_IclR_N"/>
</dbReference>
<gene>
    <name evidence="8" type="ORF">AXE65_07715</name>
</gene>
<protein>
    <recommendedName>
        <fullName evidence="4">HTH-type transcriptional repressor AllR</fullName>
    </recommendedName>
    <alternativeName>
        <fullName evidence="5">Negative regulator of allantoin and glyoxylate utilization operons</fullName>
    </alternativeName>
</protein>
<dbReference type="GO" id="GO:0045892">
    <property type="term" value="P:negative regulation of DNA-templated transcription"/>
    <property type="evidence" value="ECO:0007669"/>
    <property type="project" value="TreeGrafter"/>
</dbReference>
<accession>A0A139SHU8</accession>
<evidence type="ECO:0000259" key="7">
    <source>
        <dbReference type="PROSITE" id="PS51078"/>
    </source>
</evidence>
<dbReference type="SMART" id="SM00346">
    <property type="entry name" value="HTH_ICLR"/>
    <property type="match status" value="1"/>
</dbReference>
<evidence type="ECO:0000313" key="8">
    <source>
        <dbReference type="EMBL" id="KXU34091.1"/>
    </source>
</evidence>
<dbReference type="RefSeq" id="WP_068393264.1">
    <property type="nucleotide sequence ID" value="NZ_LSZO01000219.1"/>
</dbReference>
<sequence length="261" mass="28610">MQENTDKHLLPDSKPTPASGAERMLYLLTLLAQHARPLTVAELAETSGLATSTLYRQLALLKSWGFVQESGASYMPGPVCLQLALGFDQASWLVREALPEMRRLSDKTNETIGLMVVAHEQMVCLEMVESRHSLRCAFVKGKGLPLFFGASAKSLLAFLPATRRTSIVLDAVQSGVLSDEQRGELEREIIQIRSQGFAVSSSEVDEGIWGVSVPLLQGKDKLLGTLTLMAPISRAERQTHGFIQQTRQCAARIITRLHGLA</sequence>
<name>A0A139SHU8_9GAMM</name>
<dbReference type="PROSITE" id="PS51078">
    <property type="entry name" value="ICLR_ED"/>
    <property type="match status" value="1"/>
</dbReference>
<evidence type="ECO:0000256" key="5">
    <source>
        <dbReference type="ARBA" id="ARBA00042627"/>
    </source>
</evidence>
<feature type="domain" description="HTH iclR-type" evidence="6">
    <location>
        <begin position="18"/>
        <end position="78"/>
    </location>
</feature>
<evidence type="ECO:0000256" key="4">
    <source>
        <dbReference type="ARBA" id="ARBA00040379"/>
    </source>
</evidence>
<evidence type="ECO:0000256" key="1">
    <source>
        <dbReference type="ARBA" id="ARBA00023015"/>
    </source>
</evidence>
<keyword evidence="9" id="KW-1185">Reference proteome</keyword>
<dbReference type="InterPro" id="IPR029016">
    <property type="entry name" value="GAF-like_dom_sf"/>
</dbReference>
<dbReference type="Pfam" id="PF01614">
    <property type="entry name" value="IclR_C"/>
    <property type="match status" value="1"/>
</dbReference>
<dbReference type="EMBL" id="LSZO01000219">
    <property type="protein sequence ID" value="KXU34091.1"/>
    <property type="molecule type" value="Genomic_DNA"/>
</dbReference>
<evidence type="ECO:0000256" key="2">
    <source>
        <dbReference type="ARBA" id="ARBA00023125"/>
    </source>
</evidence>
<feature type="domain" description="IclR-ED" evidence="7">
    <location>
        <begin position="79"/>
        <end position="260"/>
    </location>
</feature>
<evidence type="ECO:0000259" key="6">
    <source>
        <dbReference type="PROSITE" id="PS51077"/>
    </source>
</evidence>
<evidence type="ECO:0000256" key="3">
    <source>
        <dbReference type="ARBA" id="ARBA00023163"/>
    </source>
</evidence>
<dbReference type="InterPro" id="IPR036388">
    <property type="entry name" value="WH-like_DNA-bd_sf"/>
</dbReference>
<dbReference type="AlphaFoldDB" id="A0A139SHU8"/>
<dbReference type="InterPro" id="IPR036390">
    <property type="entry name" value="WH_DNA-bd_sf"/>
</dbReference>
<dbReference type="PROSITE" id="PS51077">
    <property type="entry name" value="HTH_ICLR"/>
    <property type="match status" value="1"/>
</dbReference>
<evidence type="ECO:0000313" key="9">
    <source>
        <dbReference type="Proteomes" id="UP000072660"/>
    </source>
</evidence>
<dbReference type="Proteomes" id="UP000072660">
    <property type="component" value="Unassembled WGS sequence"/>
</dbReference>
<dbReference type="OrthoDB" id="9807558at2"/>
<dbReference type="Pfam" id="PF09339">
    <property type="entry name" value="HTH_IclR"/>
    <property type="match status" value="1"/>
</dbReference>
<dbReference type="PANTHER" id="PTHR30136">
    <property type="entry name" value="HELIX-TURN-HELIX TRANSCRIPTIONAL REGULATOR, ICLR FAMILY"/>
    <property type="match status" value="1"/>
</dbReference>
<dbReference type="Gene3D" id="3.30.450.40">
    <property type="match status" value="1"/>
</dbReference>
<dbReference type="PANTHER" id="PTHR30136:SF24">
    <property type="entry name" value="HTH-TYPE TRANSCRIPTIONAL REPRESSOR ALLR"/>
    <property type="match status" value="1"/>
</dbReference>
<dbReference type="InterPro" id="IPR014757">
    <property type="entry name" value="Tscrpt_reg_IclR_C"/>
</dbReference>
<dbReference type="SUPFAM" id="SSF55781">
    <property type="entry name" value="GAF domain-like"/>
    <property type="match status" value="1"/>
</dbReference>
<dbReference type="Gene3D" id="1.10.10.10">
    <property type="entry name" value="Winged helix-like DNA-binding domain superfamily/Winged helix DNA-binding domain"/>
    <property type="match status" value="1"/>
</dbReference>
<comment type="caution">
    <text evidence="8">The sequence shown here is derived from an EMBL/GenBank/DDBJ whole genome shotgun (WGS) entry which is preliminary data.</text>
</comment>
<keyword evidence="2" id="KW-0238">DNA-binding</keyword>
<organism evidence="8 9">
    <name type="scientific">Ventosimonas gracilis</name>
    <dbReference type="NCBI Taxonomy" id="1680762"/>
    <lineage>
        <taxon>Bacteria</taxon>
        <taxon>Pseudomonadati</taxon>
        <taxon>Pseudomonadota</taxon>
        <taxon>Gammaproteobacteria</taxon>
        <taxon>Pseudomonadales</taxon>
        <taxon>Ventosimonadaceae</taxon>
        <taxon>Ventosimonas</taxon>
    </lineage>
</organism>
<dbReference type="GO" id="GO:0003700">
    <property type="term" value="F:DNA-binding transcription factor activity"/>
    <property type="evidence" value="ECO:0007669"/>
    <property type="project" value="TreeGrafter"/>
</dbReference>
<reference evidence="8 9" key="1">
    <citation type="submission" date="2016-02" db="EMBL/GenBank/DDBJ databases">
        <authorList>
            <person name="Wen L."/>
            <person name="He K."/>
            <person name="Yang H."/>
        </authorList>
    </citation>
    <scope>NUCLEOTIDE SEQUENCE [LARGE SCALE GENOMIC DNA]</scope>
    <source>
        <strain evidence="8 9">CV58</strain>
    </source>
</reference>
<keyword evidence="3" id="KW-0804">Transcription</keyword>
<proteinExistence type="predicted"/>